<feature type="region of interest" description="Disordered" evidence="1">
    <location>
        <begin position="50"/>
        <end position="72"/>
    </location>
</feature>
<reference evidence="2 3" key="1">
    <citation type="submission" date="2019-04" db="EMBL/GenBank/DDBJ databases">
        <title>Streptomyces sp. nov. Bv016 isolated from bark of Buahinia variegata.</title>
        <authorList>
            <person name="Kanchanasin P."/>
            <person name="Tanasupawat S."/>
            <person name="Yuki M."/>
            <person name="Kudo T."/>
        </authorList>
    </citation>
    <scope>NUCLEOTIDE SEQUENCE [LARGE SCALE GENOMIC DNA]</scope>
    <source>
        <strain evidence="2 3">Bv016</strain>
    </source>
</reference>
<sequence length="72" mass="7675">MIDDLGPGFEPHLFLINGKPDPACCPCPRAQCGGLTKMLDSCPTHRPKAGDAPIMGMKSPSRCCPPDPQPEE</sequence>
<name>A0A4Z1CUG5_9ACTN</name>
<evidence type="ECO:0000256" key="1">
    <source>
        <dbReference type="SAM" id="MobiDB-lite"/>
    </source>
</evidence>
<keyword evidence="3" id="KW-1185">Reference proteome</keyword>
<dbReference type="AlphaFoldDB" id="A0A4Z1CUG5"/>
<organism evidence="2 3">
    <name type="scientific">Streptomyces bauhiniae</name>
    <dbReference type="NCBI Taxonomy" id="2340725"/>
    <lineage>
        <taxon>Bacteria</taxon>
        <taxon>Bacillati</taxon>
        <taxon>Actinomycetota</taxon>
        <taxon>Actinomycetes</taxon>
        <taxon>Kitasatosporales</taxon>
        <taxon>Streptomycetaceae</taxon>
        <taxon>Streptomyces</taxon>
    </lineage>
</organism>
<proteinExistence type="predicted"/>
<evidence type="ECO:0000313" key="2">
    <source>
        <dbReference type="EMBL" id="TGN72263.1"/>
    </source>
</evidence>
<gene>
    <name evidence="2" type="ORF">E5083_30485</name>
</gene>
<evidence type="ECO:0000313" key="3">
    <source>
        <dbReference type="Proteomes" id="UP000298159"/>
    </source>
</evidence>
<dbReference type="RefSeq" id="WP_135788909.1">
    <property type="nucleotide sequence ID" value="NZ_SRRT01000013.1"/>
</dbReference>
<feature type="compositionally biased region" description="Pro residues" evidence="1">
    <location>
        <begin position="63"/>
        <end position="72"/>
    </location>
</feature>
<protein>
    <submittedName>
        <fullName evidence="2">Uncharacterized protein</fullName>
    </submittedName>
</protein>
<dbReference type="Proteomes" id="UP000298159">
    <property type="component" value="Unassembled WGS sequence"/>
</dbReference>
<dbReference type="GeneID" id="95451901"/>
<comment type="caution">
    <text evidence="2">The sequence shown here is derived from an EMBL/GenBank/DDBJ whole genome shotgun (WGS) entry which is preliminary data.</text>
</comment>
<accession>A0A4Z1CUG5</accession>
<dbReference type="EMBL" id="SRRT01000013">
    <property type="protein sequence ID" value="TGN72263.1"/>
    <property type="molecule type" value="Genomic_DNA"/>
</dbReference>